<dbReference type="InParanoid" id="A2FLM4"/>
<name>A2FLM4_TRIV3</name>
<feature type="region of interest" description="Disordered" evidence="1">
    <location>
        <begin position="1085"/>
        <end position="1129"/>
    </location>
</feature>
<dbReference type="SUPFAM" id="SSF101898">
    <property type="entry name" value="NHL repeat"/>
    <property type="match status" value="1"/>
</dbReference>
<feature type="compositionally biased region" description="Polar residues" evidence="1">
    <location>
        <begin position="1098"/>
        <end position="1129"/>
    </location>
</feature>
<dbReference type="GO" id="GO:0034058">
    <property type="term" value="P:endosomal vesicle fusion"/>
    <property type="evidence" value="ECO:0000318"/>
    <property type="project" value="GO_Central"/>
</dbReference>
<dbReference type="InterPro" id="IPR045111">
    <property type="entry name" value="Vps41/Vps8"/>
</dbReference>
<reference evidence="2" key="2">
    <citation type="journal article" date="2007" name="Science">
        <title>Draft genome sequence of the sexually transmitted pathogen Trichomonas vaginalis.</title>
        <authorList>
            <person name="Carlton J.M."/>
            <person name="Hirt R.P."/>
            <person name="Silva J.C."/>
            <person name="Delcher A.L."/>
            <person name="Schatz M."/>
            <person name="Zhao Q."/>
            <person name="Wortman J.R."/>
            <person name="Bidwell S.L."/>
            <person name="Alsmark U.C.M."/>
            <person name="Besteiro S."/>
            <person name="Sicheritz-Ponten T."/>
            <person name="Noel C.J."/>
            <person name="Dacks J.B."/>
            <person name="Foster P.G."/>
            <person name="Simillion C."/>
            <person name="Van de Peer Y."/>
            <person name="Miranda-Saavedra D."/>
            <person name="Barton G.J."/>
            <person name="Westrop G.D."/>
            <person name="Mueller S."/>
            <person name="Dessi D."/>
            <person name="Fiori P.L."/>
            <person name="Ren Q."/>
            <person name="Paulsen I."/>
            <person name="Zhang H."/>
            <person name="Bastida-Corcuera F.D."/>
            <person name="Simoes-Barbosa A."/>
            <person name="Brown M.T."/>
            <person name="Hayes R.D."/>
            <person name="Mukherjee M."/>
            <person name="Okumura C.Y."/>
            <person name="Schneider R."/>
            <person name="Smith A.J."/>
            <person name="Vanacova S."/>
            <person name="Villalvazo M."/>
            <person name="Haas B.J."/>
            <person name="Pertea M."/>
            <person name="Feldblyum T.V."/>
            <person name="Utterback T.R."/>
            <person name="Shu C.L."/>
            <person name="Osoegawa K."/>
            <person name="de Jong P.J."/>
            <person name="Hrdy I."/>
            <person name="Horvathova L."/>
            <person name="Zubacova Z."/>
            <person name="Dolezal P."/>
            <person name="Malik S.B."/>
            <person name="Logsdon J.M. Jr."/>
            <person name="Henze K."/>
            <person name="Gupta A."/>
            <person name="Wang C.C."/>
            <person name="Dunne R.L."/>
            <person name="Upcroft J.A."/>
            <person name="Upcroft P."/>
            <person name="White O."/>
            <person name="Salzberg S.L."/>
            <person name="Tang P."/>
            <person name="Chiu C.-H."/>
            <person name="Lee Y.-S."/>
            <person name="Embley T.M."/>
            <person name="Coombs G.H."/>
            <person name="Mottram J.C."/>
            <person name="Tachezy J."/>
            <person name="Fraser-Liggett C.M."/>
            <person name="Johnson P.J."/>
        </authorList>
    </citation>
    <scope>NUCLEOTIDE SEQUENCE [LARGE SCALE GENOMIC DNA]</scope>
    <source>
        <strain evidence="2">G3</strain>
    </source>
</reference>
<dbReference type="KEGG" id="tva:4751925"/>
<dbReference type="GO" id="GO:0030897">
    <property type="term" value="C:HOPS complex"/>
    <property type="evidence" value="ECO:0000318"/>
    <property type="project" value="GO_Central"/>
</dbReference>
<proteinExistence type="predicted"/>
<dbReference type="RefSeq" id="XP_001307127.1">
    <property type="nucleotide sequence ID" value="XM_001307126.1"/>
</dbReference>
<dbReference type="Proteomes" id="UP000001542">
    <property type="component" value="Unassembled WGS sequence"/>
</dbReference>
<dbReference type="GO" id="GO:0005770">
    <property type="term" value="C:late endosome"/>
    <property type="evidence" value="ECO:0000318"/>
    <property type="project" value="GO_Central"/>
</dbReference>
<keyword evidence="3" id="KW-1185">Reference proteome</keyword>
<accession>A2FLM4</accession>
<sequence length="1129" mass="129042">MNDSSGVLEIRRTDGFRVIDDICFLQNPYGFAQKNSTFSFLVGNSTPYFGQTYDMSPKPIKNTATDLGTALDITISNDCTKAISVHENAGIAYWDLVKNKLIDRIRTPRQLKFVAYTEEDNSFYGFDNENTLFKYNFKKKISSNLHEMELYKFPNNITKVDNQLTNYLIISTDNAIYIFVPANNIINQFYQAMRDQKPKFYLAKRDDVPEIYVTDGPYCKIFRMENVLTTGCVRECCFEATITNIAFCSCNLAAATLTNGSLLLFNCSSKIVQKYQNANITDLIKKSSIIFGQKDQIFFIGKRGIIEMTLFDWKKLLQEYFDKKLFIECFSTAITIYAGTAVDYFGVSTNPNIRCIQLVDTVGPMLTESLKSAQTEEVAEWIFTTANAFGMRDFVFSTAYNYFEKENRLPFYFSLIFGRQGSIFIPQAPAKIVIKFAELYNSMNKLSECESYLSCVEYTPESAKTVLDIANQYKMYKLYLKLSISIYHNAIEPCNIYLENGKLKEFMDIVFINEAIPGIDQRILGVLVYWTFTYVNGSFERLRTVLKADWKNANVFINKVLSLLPVKLANGVVITQEGVIDAILRTVCTEDYDLIEHILETCFQIINSTGQRIPPPVIPIAMHWIFNSYGWSEHRINLLKLAAQQYPNYIQLDRLKSYIEGAGFSSLLPSAKNDHESNIRMMSMNRENTCQLFKYFDDHYIKENKNMTPDQIEANNSSLIKAFTNYIQSFIIASPENAVRIVNEYVPTLHNNIGTVCNTFCEWLYLAAMIGSKYDFILTQTDRTRYFVLMCKYAPEKVVKYLDETPDINLDAALEACLSNSVLKGSIKIYMLQSESQKAIELMAGENERLLVTLIQSGQEIILTSADRVQEEPLLKDALENIKMALTTAEKAPNAKDIVTKMWKTLFQSFQLPIWLSQNKSSPQTKQAIALFFAYFIVEALGRANVDLIFSLLRQEFRALNSSQYRNIFSFLIGYLGYRYNLSQNVESIYMEDCRKMRELAELTRTRGIIIDNAVCGMCKQPINGAGGVGMKCYECGHCFHNNATCGADKICPVCKGEKQEEMNRKRKMKFDRGASVRVRKLQRVDHGMKVPPRKNSADNTSLNSSATYFQNEYSETSTSSRTLSNKKK</sequence>
<organism evidence="2 3">
    <name type="scientific">Trichomonas vaginalis (strain ATCC PRA-98 / G3)</name>
    <dbReference type="NCBI Taxonomy" id="412133"/>
    <lineage>
        <taxon>Eukaryota</taxon>
        <taxon>Metamonada</taxon>
        <taxon>Parabasalia</taxon>
        <taxon>Trichomonadida</taxon>
        <taxon>Trichomonadidae</taxon>
        <taxon>Trichomonas</taxon>
    </lineage>
</organism>
<dbReference type="PANTHER" id="PTHR12616">
    <property type="entry name" value="VACUOLAR PROTEIN SORTING VPS41"/>
    <property type="match status" value="1"/>
</dbReference>
<evidence type="ECO:0000256" key="1">
    <source>
        <dbReference type="SAM" id="MobiDB-lite"/>
    </source>
</evidence>
<dbReference type="STRING" id="5722.A2FLM4"/>
<dbReference type="AlphaFoldDB" id="A2FLM4"/>
<dbReference type="VEuPathDB" id="TrichDB:TVAGG3_0828220"/>
<dbReference type="PANTHER" id="PTHR12616:SF8">
    <property type="entry name" value="VACUOLAR PROTEIN SORTING-ASSOCIATED PROTEIN 8 HOMOLOG"/>
    <property type="match status" value="1"/>
</dbReference>
<protein>
    <submittedName>
        <fullName evidence="2">Uncharacterized protein</fullName>
    </submittedName>
</protein>
<dbReference type="VEuPathDB" id="TrichDB:TVAG_479620"/>
<gene>
    <name evidence="2" type="ORF">TVAG_479620</name>
</gene>
<evidence type="ECO:0000313" key="3">
    <source>
        <dbReference type="Proteomes" id="UP000001542"/>
    </source>
</evidence>
<dbReference type="EMBL" id="DS113871">
    <property type="protein sequence ID" value="EAX94197.1"/>
    <property type="molecule type" value="Genomic_DNA"/>
</dbReference>
<dbReference type="GO" id="GO:0006623">
    <property type="term" value="P:protein targeting to vacuole"/>
    <property type="evidence" value="ECO:0000318"/>
    <property type="project" value="GO_Central"/>
</dbReference>
<reference evidence="2" key="1">
    <citation type="submission" date="2006-10" db="EMBL/GenBank/DDBJ databases">
        <authorList>
            <person name="Amadeo P."/>
            <person name="Zhao Q."/>
            <person name="Wortman J."/>
            <person name="Fraser-Liggett C."/>
            <person name="Carlton J."/>
        </authorList>
    </citation>
    <scope>NUCLEOTIDE SEQUENCE</scope>
    <source>
        <strain evidence="2">G3</strain>
    </source>
</reference>
<evidence type="ECO:0000313" key="2">
    <source>
        <dbReference type="EMBL" id="EAX94197.1"/>
    </source>
</evidence>